<evidence type="ECO:0000256" key="1">
    <source>
        <dbReference type="ARBA" id="ARBA00007039"/>
    </source>
</evidence>
<name>A0A7S0WHA3_9CHLO</name>
<dbReference type="Gene3D" id="3.90.226.10">
    <property type="entry name" value="2-enoyl-CoA Hydratase, Chain A, domain 1"/>
    <property type="match status" value="1"/>
</dbReference>
<feature type="region of interest" description="Disordered" evidence="4">
    <location>
        <begin position="16"/>
        <end position="45"/>
    </location>
</feature>
<dbReference type="GO" id="GO:0009368">
    <property type="term" value="C:endopeptidase Clp complex"/>
    <property type="evidence" value="ECO:0007669"/>
    <property type="project" value="TreeGrafter"/>
</dbReference>
<reference evidence="5" key="1">
    <citation type="submission" date="2021-01" db="EMBL/GenBank/DDBJ databases">
        <authorList>
            <person name="Corre E."/>
            <person name="Pelletier E."/>
            <person name="Niang G."/>
            <person name="Scheremetjew M."/>
            <person name="Finn R."/>
            <person name="Kale V."/>
            <person name="Holt S."/>
            <person name="Cochrane G."/>
            <person name="Meng A."/>
            <person name="Brown T."/>
            <person name="Cohen L."/>
        </authorList>
    </citation>
    <scope>NUCLEOTIDE SEQUENCE</scope>
    <source>
        <strain evidence="5">CCMP722</strain>
    </source>
</reference>
<evidence type="ECO:0000256" key="3">
    <source>
        <dbReference type="RuleBase" id="RU003567"/>
    </source>
</evidence>
<dbReference type="AlphaFoldDB" id="A0A7S0WHA3"/>
<dbReference type="InterPro" id="IPR001907">
    <property type="entry name" value="ClpP"/>
</dbReference>
<dbReference type="EMBL" id="HBFA01017481">
    <property type="protein sequence ID" value="CAD8667093.1"/>
    <property type="molecule type" value="Transcribed_RNA"/>
</dbReference>
<dbReference type="GO" id="GO:0004252">
    <property type="term" value="F:serine-type endopeptidase activity"/>
    <property type="evidence" value="ECO:0007669"/>
    <property type="project" value="InterPro"/>
</dbReference>
<feature type="region of interest" description="Disordered" evidence="4">
    <location>
        <begin position="93"/>
        <end position="118"/>
    </location>
</feature>
<comment type="similarity">
    <text evidence="1 3">Belongs to the peptidase S14 family.</text>
</comment>
<evidence type="ECO:0000256" key="4">
    <source>
        <dbReference type="SAM" id="MobiDB-lite"/>
    </source>
</evidence>
<dbReference type="PANTHER" id="PTHR10381:SF6">
    <property type="entry name" value="ATP-DEPENDENT CLP PROTEASE PROTEOLYTIC SUBUNIT-RELATED PROTEIN 3, CHLOROPLASTIC"/>
    <property type="match status" value="1"/>
</dbReference>
<dbReference type="GO" id="GO:0004176">
    <property type="term" value="F:ATP-dependent peptidase activity"/>
    <property type="evidence" value="ECO:0007669"/>
    <property type="project" value="InterPro"/>
</dbReference>
<comment type="subunit">
    <text evidence="2">Component of the chloroplastic Clp protease core complex which consist of at least 16 proteins: CLPP4 (3 copies), CLPP5 (3 copies), CLPR4 (2 copies), ClpP1 (1 copy), CLPP6 (1 copy), CLPR2 (1 copy), CLPT1 (1 copy), CLPT2 (1 copy) and 3 copies of CLPP3 and/or CLPR1 and/or CLPR3. The core complex is organized in two heptameric rings, one containing CLPP3,4,5,6 in a 1:2:3:1 ratio and the other CLPP1 and CLPR1,2,3,4 in a 3:1:1:1:1 ratio.</text>
</comment>
<accession>A0A7S0WHA3</accession>
<dbReference type="InterPro" id="IPR029045">
    <property type="entry name" value="ClpP/crotonase-like_dom_sf"/>
</dbReference>
<evidence type="ECO:0000313" key="5">
    <source>
        <dbReference type="EMBL" id="CAD8667093.1"/>
    </source>
</evidence>
<dbReference type="GO" id="GO:0006515">
    <property type="term" value="P:protein quality control for misfolded or incompletely synthesized proteins"/>
    <property type="evidence" value="ECO:0007669"/>
    <property type="project" value="TreeGrafter"/>
</dbReference>
<dbReference type="CDD" id="cd07017">
    <property type="entry name" value="S14_ClpP_2"/>
    <property type="match status" value="1"/>
</dbReference>
<protein>
    <recommendedName>
        <fullName evidence="3">ATP-dependent Clp protease proteolytic subunit</fullName>
    </recommendedName>
</protein>
<feature type="compositionally biased region" description="Polar residues" evidence="4">
    <location>
        <begin position="16"/>
        <end position="32"/>
    </location>
</feature>
<dbReference type="GO" id="GO:0009536">
    <property type="term" value="C:plastid"/>
    <property type="evidence" value="ECO:0007669"/>
    <property type="project" value="UniProtKB-ARBA"/>
</dbReference>
<evidence type="ECO:0000256" key="2">
    <source>
        <dbReference type="ARBA" id="ARBA00062827"/>
    </source>
</evidence>
<dbReference type="PANTHER" id="PTHR10381">
    <property type="entry name" value="ATP-DEPENDENT CLP PROTEASE PROTEOLYTIC SUBUNIT"/>
    <property type="match status" value="1"/>
</dbReference>
<dbReference type="SUPFAM" id="SSF52096">
    <property type="entry name" value="ClpP/crotonase"/>
    <property type="match status" value="1"/>
</dbReference>
<dbReference type="GO" id="GO:0051117">
    <property type="term" value="F:ATPase binding"/>
    <property type="evidence" value="ECO:0007669"/>
    <property type="project" value="TreeGrafter"/>
</dbReference>
<organism evidence="5">
    <name type="scientific">Pyramimonas obovata</name>
    <dbReference type="NCBI Taxonomy" id="1411642"/>
    <lineage>
        <taxon>Eukaryota</taxon>
        <taxon>Viridiplantae</taxon>
        <taxon>Chlorophyta</taxon>
        <taxon>Pyramimonadophyceae</taxon>
        <taxon>Pyramimonadales</taxon>
        <taxon>Pyramimonadaceae</taxon>
        <taxon>Pyramimonas</taxon>
        <taxon>Pyramimonas incertae sedis</taxon>
    </lineage>
</organism>
<dbReference type="Pfam" id="PF00574">
    <property type="entry name" value="CLP_protease"/>
    <property type="match status" value="1"/>
</dbReference>
<dbReference type="PRINTS" id="PR00127">
    <property type="entry name" value="CLPPROTEASEP"/>
</dbReference>
<gene>
    <name evidence="5" type="ORF">POBO1169_LOCUS8925</name>
</gene>
<dbReference type="InterPro" id="IPR023562">
    <property type="entry name" value="ClpP/TepA"/>
</dbReference>
<sequence length="333" mass="35722">MASIASMNARAFVQKASLTSRKSNSLASTSSRPARHVASKVSRKAGIRNAKPIVASASSDDLWMPDVPELDVAKANLILPELGLPTMPEVMAGSASPAAEARGGSGYDAHRPKTPPPDLPSLLLDSRIVYLGMPLVPAVTELIVAELLYLQYTDANKPLYMYINSTGCTRADGTTVGFETEATAIYDTMSYIGVECQTVGVGVAVGQACMLLSAGTKGKRFMLPHATAMLQQPRVPSTGSRQAVEIYIKWQEVLRMKKTYLDILSRTTGHSLEKLDQDMLRPLYMQPLDALEYGIIDKILTKDEPAIDAVKSGAQWDSDAGLVARPAPTAPSA</sequence>
<dbReference type="FunFam" id="3.90.226.10:FF:000020">
    <property type="entry name" value="ATP-dependent Clp protease proteolytic subunit"/>
    <property type="match status" value="1"/>
</dbReference>
<feature type="compositionally biased region" description="Basic residues" evidence="4">
    <location>
        <begin position="33"/>
        <end position="45"/>
    </location>
</feature>
<proteinExistence type="inferred from homology"/>